<comment type="caution">
    <text evidence="3">The sequence shown here is derived from an EMBL/GenBank/DDBJ whole genome shotgun (WGS) entry which is preliminary data.</text>
</comment>
<organism evidence="3 4">
    <name type="scientific">Archangium lansingense</name>
    <dbReference type="NCBI Taxonomy" id="2995310"/>
    <lineage>
        <taxon>Bacteria</taxon>
        <taxon>Pseudomonadati</taxon>
        <taxon>Myxococcota</taxon>
        <taxon>Myxococcia</taxon>
        <taxon>Myxococcales</taxon>
        <taxon>Cystobacterineae</taxon>
        <taxon>Archangiaceae</taxon>
        <taxon>Archangium</taxon>
    </lineage>
</organism>
<evidence type="ECO:0000313" key="3">
    <source>
        <dbReference type="EMBL" id="MCY1075011.1"/>
    </source>
</evidence>
<evidence type="ECO:0008006" key="5">
    <source>
        <dbReference type="Google" id="ProtNLM"/>
    </source>
</evidence>
<dbReference type="InterPro" id="IPR016186">
    <property type="entry name" value="C-type_lectin-like/link_sf"/>
</dbReference>
<feature type="compositionally biased region" description="Basic and acidic residues" evidence="1">
    <location>
        <begin position="163"/>
        <end position="179"/>
    </location>
</feature>
<accession>A0ABT4A0A0</accession>
<dbReference type="RefSeq" id="WP_267533962.1">
    <property type="nucleotide sequence ID" value="NZ_JAPNKA010000001.1"/>
</dbReference>
<evidence type="ECO:0000313" key="4">
    <source>
        <dbReference type="Proteomes" id="UP001207654"/>
    </source>
</evidence>
<keyword evidence="4" id="KW-1185">Reference proteome</keyword>
<feature type="region of interest" description="Disordered" evidence="1">
    <location>
        <begin position="151"/>
        <end position="198"/>
    </location>
</feature>
<evidence type="ECO:0000256" key="1">
    <source>
        <dbReference type="SAM" id="MobiDB-lite"/>
    </source>
</evidence>
<protein>
    <recommendedName>
        <fullName evidence="5">Lipoprotein</fullName>
    </recommendedName>
</protein>
<name>A0ABT4A0A0_9BACT</name>
<dbReference type="PROSITE" id="PS51257">
    <property type="entry name" value="PROKAR_LIPOPROTEIN"/>
    <property type="match status" value="1"/>
</dbReference>
<dbReference type="Proteomes" id="UP001207654">
    <property type="component" value="Unassembled WGS sequence"/>
</dbReference>
<gene>
    <name evidence="3" type="ORF">OV287_10955</name>
</gene>
<reference evidence="3 4" key="1">
    <citation type="submission" date="2022-11" db="EMBL/GenBank/DDBJ databases">
        <title>Minimal conservation of predation-associated metabolite biosynthetic gene clusters underscores biosynthetic potential of Myxococcota including descriptions for ten novel species: Archangium lansinium sp. nov., Myxococcus landrumus sp. nov., Nannocystis bai.</title>
        <authorList>
            <person name="Ahearne A."/>
            <person name="Stevens C."/>
            <person name="Phillips K."/>
        </authorList>
    </citation>
    <scope>NUCLEOTIDE SEQUENCE [LARGE SCALE GENOMIC DNA]</scope>
    <source>
        <strain evidence="3 4">MIWBW</strain>
    </source>
</reference>
<proteinExistence type="predicted"/>
<dbReference type="EMBL" id="JAPNKA010000001">
    <property type="protein sequence ID" value="MCY1075011.1"/>
    <property type="molecule type" value="Genomic_DNA"/>
</dbReference>
<dbReference type="SUPFAM" id="SSF56436">
    <property type="entry name" value="C-type lectin-like"/>
    <property type="match status" value="1"/>
</dbReference>
<keyword evidence="2" id="KW-0732">Signal</keyword>
<feature type="region of interest" description="Disordered" evidence="1">
    <location>
        <begin position="216"/>
        <end position="235"/>
    </location>
</feature>
<sequence length="274" mass="27673">MRRIRVVSAAALCALGVGGLACGLDGTGSGGEGTGDGSTVSDPGPGDLEKFSFFVTSIEAMRQLSGSQNGFGGDLRYGKATGLEGADELCRTIAEMGLAGAGQKVWRAFLSTSTGSATGGPVHAIERIGEGPWYDRSGRLVAENKAALLSARPQGDAQLKNDLPNERGEPNHQGVDNHDTLTGSNKQGQFAGGGMASTCNDWTSSVGSTGRPYIGHSWPRSASNPSNGGHWISDHQAPGCAAGVNLSNNGPGGSSPTVGGGGGYGGLYCFATTP</sequence>
<dbReference type="Gene3D" id="3.10.100.10">
    <property type="entry name" value="Mannose-Binding Protein A, subunit A"/>
    <property type="match status" value="1"/>
</dbReference>
<feature type="chain" id="PRO_5045526731" description="Lipoprotein" evidence="2">
    <location>
        <begin position="24"/>
        <end position="274"/>
    </location>
</feature>
<dbReference type="InterPro" id="IPR016187">
    <property type="entry name" value="CTDL_fold"/>
</dbReference>
<evidence type="ECO:0000256" key="2">
    <source>
        <dbReference type="SAM" id="SignalP"/>
    </source>
</evidence>
<feature type="signal peptide" evidence="2">
    <location>
        <begin position="1"/>
        <end position="23"/>
    </location>
</feature>